<sequence length="52" mass="5804">MDPNINQAAQAGNQLPIGKNEDVEFSSDMADEADMKALQRAQKADQRQQEQE</sequence>
<feature type="region of interest" description="Disordered" evidence="1">
    <location>
        <begin position="1"/>
        <end position="52"/>
    </location>
</feature>
<evidence type="ECO:0000313" key="2">
    <source>
        <dbReference type="EMBL" id="TVY09117.1"/>
    </source>
</evidence>
<dbReference type="AlphaFoldDB" id="A0A559KAG0"/>
<keyword evidence="3" id="KW-1185">Reference proteome</keyword>
<dbReference type="Pfam" id="PF14151">
    <property type="entry name" value="YfhD"/>
    <property type="match status" value="1"/>
</dbReference>
<name>A0A559KAG0_9BACL</name>
<dbReference type="InterPro" id="IPR025435">
    <property type="entry name" value="YfhD-like"/>
</dbReference>
<dbReference type="OrthoDB" id="2650847at2"/>
<proteinExistence type="predicted"/>
<feature type="compositionally biased region" description="Basic and acidic residues" evidence="1">
    <location>
        <begin position="33"/>
        <end position="52"/>
    </location>
</feature>
<organism evidence="2 3">
    <name type="scientific">Paenibacillus cremeus</name>
    <dbReference type="NCBI Taxonomy" id="2163881"/>
    <lineage>
        <taxon>Bacteria</taxon>
        <taxon>Bacillati</taxon>
        <taxon>Bacillota</taxon>
        <taxon>Bacilli</taxon>
        <taxon>Bacillales</taxon>
        <taxon>Paenibacillaceae</taxon>
        <taxon>Paenibacillus</taxon>
    </lineage>
</organism>
<dbReference type="EMBL" id="VNJI01000017">
    <property type="protein sequence ID" value="TVY09117.1"/>
    <property type="molecule type" value="Genomic_DNA"/>
</dbReference>
<evidence type="ECO:0000256" key="1">
    <source>
        <dbReference type="SAM" id="MobiDB-lite"/>
    </source>
</evidence>
<reference evidence="2 3" key="1">
    <citation type="submission" date="2019-07" db="EMBL/GenBank/DDBJ databases">
        <authorList>
            <person name="Kim J."/>
        </authorList>
    </citation>
    <scope>NUCLEOTIDE SEQUENCE [LARGE SCALE GENOMIC DNA]</scope>
    <source>
        <strain evidence="2 3">JC52</strain>
    </source>
</reference>
<feature type="compositionally biased region" description="Polar residues" evidence="1">
    <location>
        <begin position="1"/>
        <end position="13"/>
    </location>
</feature>
<dbReference type="RefSeq" id="WP_144848210.1">
    <property type="nucleotide sequence ID" value="NZ_VNJI01000017.1"/>
</dbReference>
<dbReference type="Proteomes" id="UP000317036">
    <property type="component" value="Unassembled WGS sequence"/>
</dbReference>
<feature type="compositionally biased region" description="Acidic residues" evidence="1">
    <location>
        <begin position="23"/>
        <end position="32"/>
    </location>
</feature>
<accession>A0A559KAG0</accession>
<protein>
    <submittedName>
        <fullName evidence="2">YfhD family protein</fullName>
    </submittedName>
</protein>
<evidence type="ECO:0000313" key="3">
    <source>
        <dbReference type="Proteomes" id="UP000317036"/>
    </source>
</evidence>
<comment type="caution">
    <text evidence="2">The sequence shown here is derived from an EMBL/GenBank/DDBJ whole genome shotgun (WGS) entry which is preliminary data.</text>
</comment>
<gene>
    <name evidence="2" type="ORF">FPZ49_15530</name>
</gene>